<dbReference type="AlphaFoldDB" id="A0A271IZ76"/>
<evidence type="ECO:0000256" key="1">
    <source>
        <dbReference type="SAM" id="MobiDB-lite"/>
    </source>
</evidence>
<evidence type="ECO:0000313" key="4">
    <source>
        <dbReference type="Proteomes" id="UP000216339"/>
    </source>
</evidence>
<evidence type="ECO:0008006" key="5">
    <source>
        <dbReference type="Google" id="ProtNLM"/>
    </source>
</evidence>
<evidence type="ECO:0000256" key="2">
    <source>
        <dbReference type="SAM" id="Phobius"/>
    </source>
</evidence>
<name>A0A271IZ76_9BACT</name>
<keyword evidence="2" id="KW-0812">Transmembrane</keyword>
<organism evidence="3 4">
    <name type="scientific">Rubrivirga marina</name>
    <dbReference type="NCBI Taxonomy" id="1196024"/>
    <lineage>
        <taxon>Bacteria</taxon>
        <taxon>Pseudomonadati</taxon>
        <taxon>Rhodothermota</taxon>
        <taxon>Rhodothermia</taxon>
        <taxon>Rhodothermales</taxon>
        <taxon>Rubricoccaceae</taxon>
        <taxon>Rubrivirga</taxon>
    </lineage>
</organism>
<keyword evidence="2" id="KW-0472">Membrane</keyword>
<dbReference type="Gene3D" id="2.60.120.380">
    <property type="match status" value="2"/>
</dbReference>
<dbReference type="CDD" id="cd02795">
    <property type="entry name" value="CBM6-CBM35-CBM36_like"/>
    <property type="match status" value="1"/>
</dbReference>
<feature type="compositionally biased region" description="Low complexity" evidence="1">
    <location>
        <begin position="79"/>
        <end position="95"/>
    </location>
</feature>
<protein>
    <recommendedName>
        <fullName evidence="5">Peptidase C-terminal archaeal/bacterial domain-containing protein</fullName>
    </recommendedName>
</protein>
<gene>
    <name evidence="3" type="ORF">BSZ37_04755</name>
</gene>
<keyword evidence="2" id="KW-1133">Transmembrane helix</keyword>
<dbReference type="EMBL" id="MQWD01000001">
    <property type="protein sequence ID" value="PAP75799.1"/>
    <property type="molecule type" value="Genomic_DNA"/>
</dbReference>
<keyword evidence="4" id="KW-1185">Reference proteome</keyword>
<feature type="region of interest" description="Disordered" evidence="1">
    <location>
        <begin position="480"/>
        <end position="527"/>
    </location>
</feature>
<proteinExistence type="predicted"/>
<reference evidence="3 4" key="1">
    <citation type="submission" date="2016-11" db="EMBL/GenBank/DDBJ databases">
        <title>Study of marine rhodopsin-containing bacteria.</title>
        <authorList>
            <person name="Yoshizawa S."/>
            <person name="Kumagai Y."/>
            <person name="Kogure K."/>
        </authorList>
    </citation>
    <scope>NUCLEOTIDE SEQUENCE [LARGE SCALE GENOMIC DNA]</scope>
    <source>
        <strain evidence="3 4">SAORIC-28</strain>
    </source>
</reference>
<accession>A0A271IZ76</accession>
<evidence type="ECO:0000313" key="3">
    <source>
        <dbReference type="EMBL" id="PAP75799.1"/>
    </source>
</evidence>
<sequence>MTAVPEFHRLDADADARFLRARVADPLTRTPFRPTNEVVMCDACGTVSLRETWEALGGCPNGHRRAAAWDVSAALSAGDGAATAAPRPPARGAARPAPPPEEPKGRWLTWLLVAVGVAGLVVLGIVVVGMLRDGNDTTVVETDDTPAGPTGPQAIVIAEPSLVEGSLAEGDYQTPDGRYQDLYTFAADSSGAVLAFRASSEDFFPDLVVETPEGDRVEAETLSDDPDTGARVVAVTGLRGPGLYRILIAARRPGETGDYAFRIVSENPVRPLTPNGSAVQAELGKFSERVEGFFRDRYRFTGAAGREHTVTVRSSAFAPVVQMEGPGGAVSGETGRAGGVVTFVFTPQRDGTHTLVVTSQSAGKTGAYTVQLAVEAAEEPEQVVTRTLPTNGQAVTDSLQAGDTQTYSIRGRVGDRVRLEVRAEGFTPSLTLVGPDGERTPASPDGDRARLRLTLPSAGTYRVIVGATDGSGVARTTLEQEAAVTSEDIPRLPGADALGRETPPPPANDDENYRPQPIDNAPDGGRR</sequence>
<feature type="region of interest" description="Disordered" evidence="1">
    <location>
        <begin position="79"/>
        <end position="102"/>
    </location>
</feature>
<comment type="caution">
    <text evidence="3">The sequence shown here is derived from an EMBL/GenBank/DDBJ whole genome shotgun (WGS) entry which is preliminary data.</text>
</comment>
<feature type="transmembrane region" description="Helical" evidence="2">
    <location>
        <begin position="107"/>
        <end position="131"/>
    </location>
</feature>
<dbReference type="Proteomes" id="UP000216339">
    <property type="component" value="Unassembled WGS sequence"/>
</dbReference>